<dbReference type="GO" id="GO:0042742">
    <property type="term" value="P:defense response to bacterium"/>
    <property type="evidence" value="ECO:0007669"/>
    <property type="project" value="InterPro"/>
</dbReference>
<dbReference type="STRING" id="942150.IV64_GL002171"/>
<proteinExistence type="predicted"/>
<sequence length="66" mass="7510">MNSQKVLISSELSNVIGGKLVKLYTAEPYTFYRDTRTKKIVMRQTTGYSAHLQHVIADGWVRSAHL</sequence>
<dbReference type="PATRIC" id="fig|942150.3.peg.2269"/>
<evidence type="ECO:0000313" key="1">
    <source>
        <dbReference type="EMBL" id="KRO11781.1"/>
    </source>
</evidence>
<protein>
    <submittedName>
        <fullName evidence="1">Uncharacterized protein</fullName>
    </submittedName>
</protein>
<dbReference type="Pfam" id="PF04369">
    <property type="entry name" value="Lactococcin"/>
    <property type="match status" value="1"/>
</dbReference>
<dbReference type="AlphaFoldDB" id="A0A0R2MDM3"/>
<name>A0A0R2MDM3_9LACO</name>
<dbReference type="RefSeq" id="WP_162261253.1">
    <property type="nucleotide sequence ID" value="NZ_JQCL01000051.1"/>
</dbReference>
<organism evidence="1 2">
    <name type="scientific">Lactiplantibacillus xiangfangensis</name>
    <dbReference type="NCBI Taxonomy" id="942150"/>
    <lineage>
        <taxon>Bacteria</taxon>
        <taxon>Bacillati</taxon>
        <taxon>Bacillota</taxon>
        <taxon>Bacilli</taxon>
        <taxon>Lactobacillales</taxon>
        <taxon>Lactobacillaceae</taxon>
        <taxon>Lactiplantibacillus</taxon>
    </lineage>
</organism>
<reference evidence="1 2" key="1">
    <citation type="journal article" date="2015" name="Genome Announc.">
        <title>Expanding the biotechnology potential of lactobacilli through comparative genomics of 213 strains and associated genera.</title>
        <authorList>
            <person name="Sun Z."/>
            <person name="Harris H.M."/>
            <person name="McCann A."/>
            <person name="Guo C."/>
            <person name="Argimon S."/>
            <person name="Zhang W."/>
            <person name="Yang X."/>
            <person name="Jeffery I.B."/>
            <person name="Cooney J.C."/>
            <person name="Kagawa T.F."/>
            <person name="Liu W."/>
            <person name="Song Y."/>
            <person name="Salvetti E."/>
            <person name="Wrobel A."/>
            <person name="Rasinkangas P."/>
            <person name="Parkhill J."/>
            <person name="Rea M.C."/>
            <person name="O'Sullivan O."/>
            <person name="Ritari J."/>
            <person name="Douillard F.P."/>
            <person name="Paul Ross R."/>
            <person name="Yang R."/>
            <person name="Briner A.E."/>
            <person name="Felis G.E."/>
            <person name="de Vos W.M."/>
            <person name="Barrangou R."/>
            <person name="Klaenhammer T.R."/>
            <person name="Caufield P.W."/>
            <person name="Cui Y."/>
            <person name="Zhang H."/>
            <person name="O'Toole P.W."/>
        </authorList>
    </citation>
    <scope>NUCLEOTIDE SEQUENCE [LARGE SCALE GENOMIC DNA]</scope>
    <source>
        <strain evidence="1 2">LMG 26013</strain>
    </source>
</reference>
<comment type="caution">
    <text evidence="1">The sequence shown here is derived from an EMBL/GenBank/DDBJ whole genome shotgun (WGS) entry which is preliminary data.</text>
</comment>
<accession>A0A0R2MDM3</accession>
<dbReference type="GO" id="GO:0005576">
    <property type="term" value="C:extracellular region"/>
    <property type="evidence" value="ECO:0007669"/>
    <property type="project" value="InterPro"/>
</dbReference>
<gene>
    <name evidence="1" type="ORF">IV64_GL002171</name>
</gene>
<dbReference type="Proteomes" id="UP000051783">
    <property type="component" value="Unassembled WGS sequence"/>
</dbReference>
<keyword evidence="2" id="KW-1185">Reference proteome</keyword>
<dbReference type="InterPro" id="IPR007464">
    <property type="entry name" value="Bacteriocin_IId"/>
</dbReference>
<dbReference type="EMBL" id="JQCL01000051">
    <property type="protein sequence ID" value="KRO11781.1"/>
    <property type="molecule type" value="Genomic_DNA"/>
</dbReference>
<evidence type="ECO:0000313" key="2">
    <source>
        <dbReference type="Proteomes" id="UP000051783"/>
    </source>
</evidence>